<evidence type="ECO:0000313" key="2">
    <source>
        <dbReference type="EMBL" id="AKA49945.1"/>
    </source>
</evidence>
<gene>
    <name evidence="2" type="ORF">VO56_01595</name>
</gene>
<feature type="transmembrane region" description="Helical" evidence="1">
    <location>
        <begin position="294"/>
        <end position="313"/>
    </location>
</feature>
<keyword evidence="1" id="KW-0812">Transmembrane</keyword>
<dbReference type="EMBL" id="CP011021">
    <property type="protein sequence ID" value="AKA49945.1"/>
    <property type="molecule type" value="Genomic_DNA"/>
</dbReference>
<protein>
    <submittedName>
        <fullName evidence="2">Uncharacterized protein</fullName>
    </submittedName>
</protein>
<keyword evidence="1" id="KW-1133">Transmembrane helix</keyword>
<proteinExistence type="predicted"/>
<dbReference type="PATRIC" id="fig|29556.3.peg.323"/>
<dbReference type="HOGENOM" id="CLU_538419_0_0_14"/>
<accession>A0A0D5ZJU5</accession>
<dbReference type="AlphaFoldDB" id="A0A0D5ZJU5"/>
<keyword evidence="1" id="KW-0472">Membrane</keyword>
<evidence type="ECO:0000256" key="1">
    <source>
        <dbReference type="SAM" id="Phobius"/>
    </source>
</evidence>
<name>A0A0D5ZJU5_9BACT</name>
<dbReference type="KEGG" id="mgb:VO56_01595"/>
<organism evidence="3">
    <name type="scientific">Mycoplasmopsis gallinacea</name>
    <dbReference type="NCBI Taxonomy" id="29556"/>
    <lineage>
        <taxon>Bacteria</taxon>
        <taxon>Bacillati</taxon>
        <taxon>Mycoplasmatota</taxon>
        <taxon>Mycoplasmoidales</taxon>
        <taxon>Metamycoplasmataceae</taxon>
        <taxon>Mycoplasmopsis</taxon>
    </lineage>
</organism>
<dbReference type="Proteomes" id="UP000032722">
    <property type="component" value="Chromosome"/>
</dbReference>
<feature type="transmembrane region" description="Helical" evidence="1">
    <location>
        <begin position="333"/>
        <end position="355"/>
    </location>
</feature>
<sequence length="506" mass="59817">MSTENKKLFEKKYSLKDTINKTREYYKDIYSKDVSDQTLFFLIKLFLLYINTKKGDINKFKSNFDVNDNEIDKFLSEKTECKFFGAESTYSNDNGHQKDKLEQKDQKTDKSLYKDVVENIIKENLSKNGYIKSPYKKEELEQYYEKVGLKDIKCDDLKKWKEIQDKNKENAGYDILLSLNESYKIELREAILELISKIKPDKSEEFKMLLNNIKKRENLESALVYVKNIVEDSHKDKNWEQKIKEYLESKQLNSDLTIHCLNNNDLLGEVYTAIKSENTKKNKEIKKVRKTKKYIYICTLIFALLFVSTSIFFDVFQGLGIWNEELSRNVLIYIGFSLLGLLSISFIVLVVFILLNKKDIQSYGIGGEIQYKDKLNFHEDVIKSKEIIEEILYAISKEKNHHILITIKIIDFKKEELNKEFLISIRNFTSSIYDALRIFSKEFDNRKVYFKFIFDTTEEIKVIEITNYLSKIGDQTKIFSETFSFEVPKEAIKKIKINNLRNKKSK</sequence>
<reference evidence="2 3" key="1">
    <citation type="journal article" date="2015" name="Genome Announc.">
        <title>Complete Genome Sequence of Mycoplasma meleagridis, a Possible Emerging Pathogen in Chickens.</title>
        <authorList>
            <person name="Abolnik C."/>
        </authorList>
    </citation>
    <scope>NUCLEOTIDE SEQUENCE [LARGE SCALE GENOMIC DNA]</scope>
    <source>
        <strain evidence="2 3">B2096 8B</strain>
    </source>
</reference>
<evidence type="ECO:0000313" key="3">
    <source>
        <dbReference type="Proteomes" id="UP000032722"/>
    </source>
</evidence>